<feature type="region of interest" description="Disordered" evidence="1">
    <location>
        <begin position="1"/>
        <end position="61"/>
    </location>
</feature>
<protein>
    <submittedName>
        <fullName evidence="2">Uncharacterized protein</fullName>
    </submittedName>
</protein>
<feature type="compositionally biased region" description="Basic and acidic residues" evidence="1">
    <location>
        <begin position="19"/>
        <end position="34"/>
    </location>
</feature>
<feature type="compositionally biased region" description="Basic and acidic residues" evidence="1">
    <location>
        <begin position="1"/>
        <end position="10"/>
    </location>
</feature>
<dbReference type="AlphaFoldDB" id="W2SI79"/>
<dbReference type="KEGG" id="nai:NECAME_15814"/>
<evidence type="ECO:0000256" key="1">
    <source>
        <dbReference type="SAM" id="MobiDB-lite"/>
    </source>
</evidence>
<evidence type="ECO:0000313" key="3">
    <source>
        <dbReference type="Proteomes" id="UP000053676"/>
    </source>
</evidence>
<evidence type="ECO:0000313" key="2">
    <source>
        <dbReference type="EMBL" id="ETN68462.1"/>
    </source>
</evidence>
<dbReference type="Proteomes" id="UP000053676">
    <property type="component" value="Unassembled WGS sequence"/>
</dbReference>
<proteinExistence type="predicted"/>
<dbReference type="EMBL" id="KI669261">
    <property type="protein sequence ID" value="ETN68462.1"/>
    <property type="molecule type" value="Genomic_DNA"/>
</dbReference>
<gene>
    <name evidence="2" type="ORF">NECAME_15814</name>
</gene>
<feature type="compositionally biased region" description="Low complexity" evidence="1">
    <location>
        <begin position="35"/>
        <end position="46"/>
    </location>
</feature>
<name>W2SI79_NECAM</name>
<keyword evidence="3" id="KW-1185">Reference proteome</keyword>
<reference evidence="3" key="1">
    <citation type="journal article" date="2014" name="Nat. Genet.">
        <title>Genome of the human hookworm Necator americanus.</title>
        <authorList>
            <person name="Tang Y.T."/>
            <person name="Gao X."/>
            <person name="Rosa B.A."/>
            <person name="Abubucker S."/>
            <person name="Hallsworth-Pepin K."/>
            <person name="Martin J."/>
            <person name="Tyagi R."/>
            <person name="Heizer E."/>
            <person name="Zhang X."/>
            <person name="Bhonagiri-Palsikar V."/>
            <person name="Minx P."/>
            <person name="Warren W.C."/>
            <person name="Wang Q."/>
            <person name="Zhan B."/>
            <person name="Hotez P.J."/>
            <person name="Sternberg P.W."/>
            <person name="Dougall A."/>
            <person name="Gaze S.T."/>
            <person name="Mulvenna J."/>
            <person name="Sotillo J."/>
            <person name="Ranganathan S."/>
            <person name="Rabelo E.M."/>
            <person name="Wilson R.K."/>
            <person name="Felgner P.L."/>
            <person name="Bethony J."/>
            <person name="Hawdon J.M."/>
            <person name="Gasser R.B."/>
            <person name="Loukas A."/>
            <person name="Mitreva M."/>
        </authorList>
    </citation>
    <scope>NUCLEOTIDE SEQUENCE [LARGE SCALE GENOMIC DNA]</scope>
</reference>
<organism evidence="2 3">
    <name type="scientific">Necator americanus</name>
    <name type="common">Human hookworm</name>
    <dbReference type="NCBI Taxonomy" id="51031"/>
    <lineage>
        <taxon>Eukaryota</taxon>
        <taxon>Metazoa</taxon>
        <taxon>Ecdysozoa</taxon>
        <taxon>Nematoda</taxon>
        <taxon>Chromadorea</taxon>
        <taxon>Rhabditida</taxon>
        <taxon>Rhabditina</taxon>
        <taxon>Rhabditomorpha</taxon>
        <taxon>Strongyloidea</taxon>
        <taxon>Ancylostomatidae</taxon>
        <taxon>Bunostominae</taxon>
        <taxon>Necator</taxon>
    </lineage>
</organism>
<sequence length="61" mass="6946">MFCDSLEKTSRRSQSPSLRHIESNRRRSEGDTKTSRTSVRTATTSGSHHKLKHFALTLENS</sequence>
<accession>W2SI79</accession>